<name>A0A8X6UFE0_NEPPI</name>
<protein>
    <submittedName>
        <fullName evidence="2">Uncharacterized protein</fullName>
    </submittedName>
</protein>
<evidence type="ECO:0000313" key="2">
    <source>
        <dbReference type="EMBL" id="GFU04654.1"/>
    </source>
</evidence>
<dbReference type="OrthoDB" id="10530102at2759"/>
<organism evidence="2 3">
    <name type="scientific">Nephila pilipes</name>
    <name type="common">Giant wood spider</name>
    <name type="synonym">Nephila maculata</name>
    <dbReference type="NCBI Taxonomy" id="299642"/>
    <lineage>
        <taxon>Eukaryota</taxon>
        <taxon>Metazoa</taxon>
        <taxon>Ecdysozoa</taxon>
        <taxon>Arthropoda</taxon>
        <taxon>Chelicerata</taxon>
        <taxon>Arachnida</taxon>
        <taxon>Araneae</taxon>
        <taxon>Araneomorphae</taxon>
        <taxon>Entelegynae</taxon>
        <taxon>Araneoidea</taxon>
        <taxon>Nephilidae</taxon>
        <taxon>Nephila</taxon>
    </lineage>
</organism>
<gene>
    <name evidence="2" type="ORF">NPIL_365971</name>
</gene>
<keyword evidence="3" id="KW-1185">Reference proteome</keyword>
<feature type="compositionally biased region" description="Basic residues" evidence="1">
    <location>
        <begin position="52"/>
        <end position="63"/>
    </location>
</feature>
<proteinExistence type="predicted"/>
<dbReference type="Proteomes" id="UP000887013">
    <property type="component" value="Unassembled WGS sequence"/>
</dbReference>
<sequence length="127" mass="14048">MDIRREQFHPKNFRTSGANQRGGREEDRLNGSSSKSTIFLEGEDFLPQTHSATKRPFHARGGRRNGVGEGRGKVVCSCRSHQGFRKALEGRVRQATISSEMANQVRDGLGRRDLKAVDVVRGLGGRG</sequence>
<comment type="caution">
    <text evidence="2">The sequence shown here is derived from an EMBL/GenBank/DDBJ whole genome shotgun (WGS) entry which is preliminary data.</text>
</comment>
<reference evidence="2" key="1">
    <citation type="submission" date="2020-08" db="EMBL/GenBank/DDBJ databases">
        <title>Multicomponent nature underlies the extraordinary mechanical properties of spider dragline silk.</title>
        <authorList>
            <person name="Kono N."/>
            <person name="Nakamura H."/>
            <person name="Mori M."/>
            <person name="Yoshida Y."/>
            <person name="Ohtoshi R."/>
            <person name="Malay A.D."/>
            <person name="Moran D.A.P."/>
            <person name="Tomita M."/>
            <person name="Numata K."/>
            <person name="Arakawa K."/>
        </authorList>
    </citation>
    <scope>NUCLEOTIDE SEQUENCE</scope>
</reference>
<evidence type="ECO:0000256" key="1">
    <source>
        <dbReference type="SAM" id="MobiDB-lite"/>
    </source>
</evidence>
<feature type="region of interest" description="Disordered" evidence="1">
    <location>
        <begin position="1"/>
        <end position="71"/>
    </location>
</feature>
<dbReference type="AlphaFoldDB" id="A0A8X6UFE0"/>
<dbReference type="EMBL" id="BMAW01123742">
    <property type="protein sequence ID" value="GFU04654.1"/>
    <property type="molecule type" value="Genomic_DNA"/>
</dbReference>
<evidence type="ECO:0000313" key="3">
    <source>
        <dbReference type="Proteomes" id="UP000887013"/>
    </source>
</evidence>
<accession>A0A8X6UFE0</accession>